<feature type="transmembrane region" description="Helical" evidence="2">
    <location>
        <begin position="12"/>
        <end position="38"/>
    </location>
</feature>
<sequence length="168" mass="16075">MRPAPPGQAGSTTVGAALLIAAVCALALTLLGAGGALVDRRRAQVAAELAAVAAAAAAQAGEADPCAVAARIARANRARLTGCRRIGEDVAASAAVAGRAGSARAGPAAQPAGSAAPSSRPKPAAAAAPARPSSTRSAPALSSGSLPLPHFGDWMHAGQPVSQGQPAT</sequence>
<keyword evidence="2" id="KW-0472">Membrane</keyword>
<proteinExistence type="predicted"/>
<feature type="compositionally biased region" description="Low complexity" evidence="1">
    <location>
        <begin position="101"/>
        <end position="149"/>
    </location>
</feature>
<dbReference type="NCBIfam" id="TIGR03816">
    <property type="entry name" value="tadE_like_DECH"/>
    <property type="match status" value="1"/>
</dbReference>
<name>A0A1L7CVQ6_9CORY</name>
<reference evidence="3 4" key="1">
    <citation type="submission" date="2014-08" db="EMBL/GenBank/DDBJ databases">
        <title>Complete genome sequence of Corynebacterium sphenisci CECT 5990(T) (=DSM 44792(T)), isolated from healthy wild penguins.</title>
        <authorList>
            <person name="Ruckert C."/>
            <person name="Albersmeier A."/>
            <person name="Winkler A."/>
            <person name="Kalinowski J."/>
        </authorList>
    </citation>
    <scope>NUCLEOTIDE SEQUENCE [LARGE SCALE GENOMIC DNA]</scope>
    <source>
        <strain evidence="3 4">DSM 44792</strain>
    </source>
</reference>
<gene>
    <name evidence="3" type="ORF">CSPHI_00885</name>
</gene>
<protein>
    <submittedName>
        <fullName evidence="3">Uncharacterized protein</fullName>
    </submittedName>
</protein>
<dbReference type="Proteomes" id="UP000185469">
    <property type="component" value="Chromosome"/>
</dbReference>
<keyword evidence="2" id="KW-0812">Transmembrane</keyword>
<evidence type="ECO:0000256" key="2">
    <source>
        <dbReference type="SAM" id="Phobius"/>
    </source>
</evidence>
<dbReference type="InterPro" id="IPR021202">
    <property type="entry name" value="Rv3654c-like"/>
</dbReference>
<accession>A0A1L7CVQ6</accession>
<organism evidence="3 4">
    <name type="scientific">Corynebacterium sphenisci DSM 44792</name>
    <dbReference type="NCBI Taxonomy" id="1437874"/>
    <lineage>
        <taxon>Bacteria</taxon>
        <taxon>Bacillati</taxon>
        <taxon>Actinomycetota</taxon>
        <taxon>Actinomycetes</taxon>
        <taxon>Mycobacteriales</taxon>
        <taxon>Corynebacteriaceae</taxon>
        <taxon>Corynebacterium</taxon>
    </lineage>
</organism>
<keyword evidence="2" id="KW-1133">Transmembrane helix</keyword>
<dbReference type="EMBL" id="CP009248">
    <property type="protein sequence ID" value="APT89880.1"/>
    <property type="molecule type" value="Genomic_DNA"/>
</dbReference>
<feature type="region of interest" description="Disordered" evidence="1">
    <location>
        <begin position="101"/>
        <end position="168"/>
    </location>
</feature>
<keyword evidence="4" id="KW-1185">Reference proteome</keyword>
<evidence type="ECO:0000256" key="1">
    <source>
        <dbReference type="SAM" id="MobiDB-lite"/>
    </source>
</evidence>
<dbReference type="STRING" id="1437874.CSPHI_00885"/>
<evidence type="ECO:0000313" key="4">
    <source>
        <dbReference type="Proteomes" id="UP000185469"/>
    </source>
</evidence>
<dbReference type="KEGG" id="csph:CSPHI_00885"/>
<dbReference type="AlphaFoldDB" id="A0A1L7CVQ6"/>
<evidence type="ECO:0000313" key="3">
    <source>
        <dbReference type="EMBL" id="APT89880.1"/>
    </source>
</evidence>